<evidence type="ECO:0000313" key="4">
    <source>
        <dbReference type="Proteomes" id="UP001388366"/>
    </source>
</evidence>
<accession>A0ABU9U4Q1</accession>
<reference evidence="3 4" key="1">
    <citation type="submission" date="2024-03" db="EMBL/GenBank/DDBJ databases">
        <title>Community enrichment and isolation of bacterial strains for fucoidan degradation.</title>
        <authorList>
            <person name="Sichert A."/>
        </authorList>
    </citation>
    <scope>NUCLEOTIDE SEQUENCE [LARGE SCALE GENOMIC DNA]</scope>
    <source>
        <strain evidence="3 4">AS81</strain>
    </source>
</reference>
<keyword evidence="4" id="KW-1185">Reference proteome</keyword>
<sequence length="110" mass="12271">MIDNTVFSQLEQDVGPELAKKLLQVYVTESKKVIDNLIDPTQQQEIEINAHSLKSSSLSYGALELGKLCGQIEVKANERQFDSQLSNLISQAEHQSITTFKHAERLINGS</sequence>
<proteinExistence type="predicted"/>
<dbReference type="InterPro" id="IPR036641">
    <property type="entry name" value="HPT_dom_sf"/>
</dbReference>
<keyword evidence="1" id="KW-0902">Two-component regulatory system</keyword>
<dbReference type="EMBL" id="JBBMQU010000028">
    <property type="protein sequence ID" value="MEM5552008.1"/>
    <property type="molecule type" value="Genomic_DNA"/>
</dbReference>
<gene>
    <name evidence="3" type="ORF">WNY63_14840</name>
</gene>
<dbReference type="Pfam" id="PF01627">
    <property type="entry name" value="Hpt"/>
    <property type="match status" value="1"/>
</dbReference>
<evidence type="ECO:0000256" key="1">
    <source>
        <dbReference type="ARBA" id="ARBA00023012"/>
    </source>
</evidence>
<organism evidence="3 4">
    <name type="scientific">Pseudoalteromonas neustonica</name>
    <dbReference type="NCBI Taxonomy" id="1840331"/>
    <lineage>
        <taxon>Bacteria</taxon>
        <taxon>Pseudomonadati</taxon>
        <taxon>Pseudomonadota</taxon>
        <taxon>Gammaproteobacteria</taxon>
        <taxon>Alteromonadales</taxon>
        <taxon>Pseudoalteromonadaceae</taxon>
        <taxon>Pseudoalteromonas</taxon>
    </lineage>
</organism>
<dbReference type="InterPro" id="IPR008207">
    <property type="entry name" value="Sig_transdc_His_kin_Hpt_dom"/>
</dbReference>
<name>A0ABU9U4Q1_9GAMM</name>
<dbReference type="Proteomes" id="UP001388366">
    <property type="component" value="Unassembled WGS sequence"/>
</dbReference>
<dbReference type="SUPFAM" id="SSF47226">
    <property type="entry name" value="Histidine-containing phosphotransfer domain, HPT domain"/>
    <property type="match status" value="1"/>
</dbReference>
<evidence type="ECO:0000259" key="2">
    <source>
        <dbReference type="Pfam" id="PF01627"/>
    </source>
</evidence>
<protein>
    <submittedName>
        <fullName evidence="3">Hpt domain-containing protein</fullName>
    </submittedName>
</protein>
<feature type="domain" description="HPt" evidence="2">
    <location>
        <begin position="22"/>
        <end position="92"/>
    </location>
</feature>
<comment type="caution">
    <text evidence="3">The sequence shown here is derived from an EMBL/GenBank/DDBJ whole genome shotgun (WGS) entry which is preliminary data.</text>
</comment>
<dbReference type="Gene3D" id="1.20.120.160">
    <property type="entry name" value="HPT domain"/>
    <property type="match status" value="1"/>
</dbReference>
<evidence type="ECO:0000313" key="3">
    <source>
        <dbReference type="EMBL" id="MEM5552008.1"/>
    </source>
</evidence>
<dbReference type="RefSeq" id="WP_342884191.1">
    <property type="nucleotide sequence ID" value="NZ_JBBMQU010000028.1"/>
</dbReference>